<dbReference type="SUPFAM" id="SSF48576">
    <property type="entry name" value="Terpenoid synthases"/>
    <property type="match status" value="1"/>
</dbReference>
<dbReference type="AlphaFoldDB" id="A0A9P5P786"/>
<dbReference type="PANTHER" id="PTHR12001">
    <property type="entry name" value="GERANYLGERANYL PYROPHOSPHATE SYNTHASE"/>
    <property type="match status" value="1"/>
</dbReference>
<evidence type="ECO:0000256" key="2">
    <source>
        <dbReference type="ARBA" id="ARBA00006706"/>
    </source>
</evidence>
<keyword evidence="4" id="KW-0460">Magnesium</keyword>
<evidence type="ECO:0000313" key="12">
    <source>
        <dbReference type="EMBL" id="KAF9046981.1"/>
    </source>
</evidence>
<dbReference type="InterPro" id="IPR008949">
    <property type="entry name" value="Isoprenoid_synthase_dom_sf"/>
</dbReference>
<dbReference type="Gene3D" id="1.10.600.10">
    <property type="entry name" value="Farnesyl Diphosphate Synthase"/>
    <property type="match status" value="2"/>
</dbReference>
<evidence type="ECO:0000256" key="5">
    <source>
        <dbReference type="ARBA" id="ARBA00032052"/>
    </source>
</evidence>
<evidence type="ECO:0000256" key="4">
    <source>
        <dbReference type="ARBA" id="ARBA00022842"/>
    </source>
</evidence>
<dbReference type="InterPro" id="IPR000092">
    <property type="entry name" value="Polyprenyl_synt"/>
</dbReference>
<reference evidence="12" key="1">
    <citation type="submission" date="2020-11" db="EMBL/GenBank/DDBJ databases">
        <authorList>
            <consortium name="DOE Joint Genome Institute"/>
            <person name="Ahrendt S."/>
            <person name="Riley R."/>
            <person name="Andreopoulos W."/>
            <person name="Labutti K."/>
            <person name="Pangilinan J."/>
            <person name="Ruiz-Duenas F.J."/>
            <person name="Barrasa J.M."/>
            <person name="Sanchez-Garcia M."/>
            <person name="Camarero S."/>
            <person name="Miyauchi S."/>
            <person name="Serrano A."/>
            <person name="Linde D."/>
            <person name="Babiker R."/>
            <person name="Drula E."/>
            <person name="Ayuso-Fernandez I."/>
            <person name="Pacheco R."/>
            <person name="Padilla G."/>
            <person name="Ferreira P."/>
            <person name="Barriuso J."/>
            <person name="Kellner H."/>
            <person name="Castanera R."/>
            <person name="Alfaro M."/>
            <person name="Ramirez L."/>
            <person name="Pisabarro A.G."/>
            <person name="Kuo A."/>
            <person name="Tritt A."/>
            <person name="Lipzen A."/>
            <person name="He G."/>
            <person name="Yan M."/>
            <person name="Ng V."/>
            <person name="Cullen D."/>
            <person name="Martin F."/>
            <person name="Rosso M.-N."/>
            <person name="Henrissat B."/>
            <person name="Hibbett D."/>
            <person name="Martinez A.T."/>
            <person name="Grigoriev I.V."/>
        </authorList>
    </citation>
    <scope>NUCLEOTIDE SEQUENCE</scope>
    <source>
        <strain evidence="12">AH 40177</strain>
    </source>
</reference>
<evidence type="ECO:0000256" key="9">
    <source>
        <dbReference type="ARBA" id="ARBA00032873"/>
    </source>
</evidence>
<protein>
    <recommendedName>
        <fullName evidence="9">(2E,6E)-farnesyl diphosphate synthase</fullName>
    </recommendedName>
    <alternativeName>
        <fullName evidence="8">Dimethylallyltranstransferase</fullName>
    </alternativeName>
    <alternativeName>
        <fullName evidence="7">Farnesyl diphosphate synthase</fullName>
    </alternativeName>
    <alternativeName>
        <fullName evidence="5">Farnesyltranstransferase</fullName>
    </alternativeName>
    <alternativeName>
        <fullName evidence="10">Geranylgeranyl diphosphate synthase</fullName>
    </alternativeName>
    <alternativeName>
        <fullName evidence="6">Geranyltranstransferase</fullName>
    </alternativeName>
</protein>
<dbReference type="GO" id="GO:0004659">
    <property type="term" value="F:prenyltransferase activity"/>
    <property type="evidence" value="ECO:0007669"/>
    <property type="project" value="InterPro"/>
</dbReference>
<comment type="cofactor">
    <cofactor evidence="1">
        <name>Mg(2+)</name>
        <dbReference type="ChEBI" id="CHEBI:18420"/>
    </cofactor>
</comment>
<evidence type="ECO:0000256" key="3">
    <source>
        <dbReference type="ARBA" id="ARBA00022723"/>
    </source>
</evidence>
<keyword evidence="11" id="KW-0808">Transferase</keyword>
<dbReference type="Proteomes" id="UP000772434">
    <property type="component" value="Unassembled WGS sequence"/>
</dbReference>
<organism evidence="12 13">
    <name type="scientific">Rhodocollybia butyracea</name>
    <dbReference type="NCBI Taxonomy" id="206335"/>
    <lineage>
        <taxon>Eukaryota</taxon>
        <taxon>Fungi</taxon>
        <taxon>Dikarya</taxon>
        <taxon>Basidiomycota</taxon>
        <taxon>Agaricomycotina</taxon>
        <taxon>Agaricomycetes</taxon>
        <taxon>Agaricomycetidae</taxon>
        <taxon>Agaricales</taxon>
        <taxon>Marasmiineae</taxon>
        <taxon>Omphalotaceae</taxon>
        <taxon>Rhodocollybia</taxon>
    </lineage>
</organism>
<keyword evidence="13" id="KW-1185">Reference proteome</keyword>
<evidence type="ECO:0000256" key="1">
    <source>
        <dbReference type="ARBA" id="ARBA00001946"/>
    </source>
</evidence>
<comment type="caution">
    <text evidence="12">The sequence shown here is derived from an EMBL/GenBank/DDBJ whole genome shotgun (WGS) entry which is preliminary data.</text>
</comment>
<dbReference type="GO" id="GO:0046872">
    <property type="term" value="F:metal ion binding"/>
    <property type="evidence" value="ECO:0007669"/>
    <property type="project" value="UniProtKB-KW"/>
</dbReference>
<dbReference type="PANTHER" id="PTHR12001:SF44">
    <property type="entry name" value="GERANYLGERANYL PYROPHOSPHATE SYNTHASE"/>
    <property type="match status" value="1"/>
</dbReference>
<dbReference type="InterPro" id="IPR033749">
    <property type="entry name" value="Polyprenyl_synt_CS"/>
</dbReference>
<accession>A0A9P5P786</accession>
<proteinExistence type="inferred from homology"/>
<evidence type="ECO:0000256" key="8">
    <source>
        <dbReference type="ARBA" id="ARBA00032448"/>
    </source>
</evidence>
<evidence type="ECO:0000313" key="13">
    <source>
        <dbReference type="Proteomes" id="UP000772434"/>
    </source>
</evidence>
<dbReference type="OrthoDB" id="6921389at2759"/>
<evidence type="ECO:0000256" key="6">
    <source>
        <dbReference type="ARBA" id="ARBA00032380"/>
    </source>
</evidence>
<dbReference type="PROSITE" id="PS00444">
    <property type="entry name" value="POLYPRENYL_SYNTHASE_2"/>
    <property type="match status" value="1"/>
</dbReference>
<evidence type="ECO:0000256" key="7">
    <source>
        <dbReference type="ARBA" id="ARBA00032424"/>
    </source>
</evidence>
<evidence type="ECO:0000256" key="11">
    <source>
        <dbReference type="RuleBase" id="RU004466"/>
    </source>
</evidence>
<comment type="similarity">
    <text evidence="2 11">Belongs to the FPP/GGPP synthase family.</text>
</comment>
<dbReference type="Pfam" id="PF00348">
    <property type="entry name" value="polyprenyl_synt"/>
    <property type="match status" value="1"/>
</dbReference>
<gene>
    <name evidence="12" type="ORF">BDP27DRAFT_1434471</name>
</gene>
<keyword evidence="3" id="KW-0479">Metal-binding</keyword>
<evidence type="ECO:0000256" key="10">
    <source>
        <dbReference type="ARBA" id="ARBA00033096"/>
    </source>
</evidence>
<dbReference type="GO" id="GO:0008299">
    <property type="term" value="P:isoprenoid biosynthetic process"/>
    <property type="evidence" value="ECO:0007669"/>
    <property type="project" value="InterPro"/>
</dbReference>
<dbReference type="EMBL" id="JADNRY010000501">
    <property type="protein sequence ID" value="KAF9046981.1"/>
    <property type="molecule type" value="Genomic_DNA"/>
</dbReference>
<sequence>MLDYLNLLSSPTMVSDTDEEILLKPFHHIEDNPGKGTRTLLLQGFNKWFKIPQGQLNVIIQITNMLHNASLLYRDSLERYFKVPTEKEYVDMANKKTSGLFRLAIRLLIACSSKCSSPPSSYITLANLIGVYFQIRDDLLNLISKEYSDAKGFAEDLEEGKFSFPIIHGINADISDNRILETLRQRPKASGPKYDIIEYLKCNTRSFEYTVDSLEHLESLIQKEMAALEPNCILENIVSKLHVDKDKLGI</sequence>
<name>A0A9P5P786_9AGAR</name>